<reference evidence="1" key="1">
    <citation type="submission" date="2018-05" db="EMBL/GenBank/DDBJ databases">
        <authorList>
            <person name="Lanie J.A."/>
            <person name="Ng W.-L."/>
            <person name="Kazmierczak K.M."/>
            <person name="Andrzejewski T.M."/>
            <person name="Davidsen T.M."/>
            <person name="Wayne K.J."/>
            <person name="Tettelin H."/>
            <person name="Glass J.I."/>
            <person name="Rusch D."/>
            <person name="Podicherti R."/>
            <person name="Tsui H.-C.T."/>
            <person name="Winkler M.E."/>
        </authorList>
    </citation>
    <scope>NUCLEOTIDE SEQUENCE</scope>
</reference>
<sequence>MKAPSSKTRRGNRVFKHTPTSKNWTFLRTVDKRRYFFPVGAVLSEARKIADEIDAYAVLHPMKEVVAKYRPNGSRVSGERRKVPTCGEIIKRYKLLAPQDLGVKKVTPLGYASALRTMLKGGLPGRDPVSVRIDEVTPTVIRNWKRSWMDGSTDEDKILSRKR</sequence>
<dbReference type="AlphaFoldDB" id="A0A383AFN3"/>
<organism evidence="1">
    <name type="scientific">marine metagenome</name>
    <dbReference type="NCBI Taxonomy" id="408172"/>
    <lineage>
        <taxon>unclassified sequences</taxon>
        <taxon>metagenomes</taxon>
        <taxon>ecological metagenomes</taxon>
    </lineage>
</organism>
<proteinExistence type="predicted"/>
<gene>
    <name evidence="1" type="ORF">METZ01_LOCUS458752</name>
</gene>
<name>A0A383AFN3_9ZZZZ</name>
<protein>
    <submittedName>
        <fullName evidence="1">Uncharacterized protein</fullName>
    </submittedName>
</protein>
<accession>A0A383AFN3</accession>
<dbReference type="EMBL" id="UINC01191314">
    <property type="protein sequence ID" value="SVE05898.1"/>
    <property type="molecule type" value="Genomic_DNA"/>
</dbReference>
<evidence type="ECO:0000313" key="1">
    <source>
        <dbReference type="EMBL" id="SVE05898.1"/>
    </source>
</evidence>
<feature type="non-terminal residue" evidence="1">
    <location>
        <position position="163"/>
    </location>
</feature>